<organism evidence="3 4">
    <name type="scientific">Roseateles subflavus</name>
    <dbReference type="NCBI Taxonomy" id="3053353"/>
    <lineage>
        <taxon>Bacteria</taxon>
        <taxon>Pseudomonadati</taxon>
        <taxon>Pseudomonadota</taxon>
        <taxon>Betaproteobacteria</taxon>
        <taxon>Burkholderiales</taxon>
        <taxon>Sphaerotilaceae</taxon>
        <taxon>Roseateles</taxon>
    </lineage>
</organism>
<feature type="signal peptide" evidence="2">
    <location>
        <begin position="1"/>
        <end position="33"/>
    </location>
</feature>
<gene>
    <name evidence="3" type="ORF">QRD43_01795</name>
</gene>
<name>A0ABT7LGD6_9BURK</name>
<feature type="compositionally biased region" description="Basic and acidic residues" evidence="1">
    <location>
        <begin position="218"/>
        <end position="231"/>
    </location>
</feature>
<dbReference type="PANTHER" id="PTHR43737:SF1">
    <property type="entry name" value="DUF1501 DOMAIN-CONTAINING PROTEIN"/>
    <property type="match status" value="1"/>
</dbReference>
<dbReference type="PANTHER" id="PTHR43737">
    <property type="entry name" value="BLL7424 PROTEIN"/>
    <property type="match status" value="1"/>
</dbReference>
<evidence type="ECO:0000313" key="4">
    <source>
        <dbReference type="Proteomes" id="UP001238603"/>
    </source>
</evidence>
<dbReference type="Proteomes" id="UP001238603">
    <property type="component" value="Unassembled WGS sequence"/>
</dbReference>
<dbReference type="RefSeq" id="WP_285980759.1">
    <property type="nucleotide sequence ID" value="NZ_JASVDS010000001.1"/>
</dbReference>
<feature type="chain" id="PRO_5045918735" evidence="2">
    <location>
        <begin position="34"/>
        <end position="435"/>
    </location>
</feature>
<sequence>MTRSSSRPAGLHRRDWLLHGAAALGALATPAFATASLPDGRRPRLVVVMLRGAIDGLNVVIPHGDPAYARARPRLAIARPGEEGGALALDRLFGLHPAASPLMPYWQRGLLGFVHASGSPDSTRSHFDAQDYLESGTPGRKGTPDGWMNRLLAGLPGPHSASRALSLGNTPPRIFAGPAPVAFLGTGPKALDPKAIDQARLQRGLAKLYAGQDGLSQDYRDATQSRQDMRRSLAQAAEHPRGMKDEAPSRDPSADAGAPSARSFAADARRLGDLLRADANTQLAFTSVGGWDTHVNQGGATGQLANRLGALCEGLDALAQGLGDSLQDTVIVVMSEFGRTVRENGTGGTDHGRGNALWLLGGPLQGAAGGRVVGEWPGLEDRALADGRDLAVSTDFRHVLAPVLRGHLGLDDEALARVFPDLPGRSAPALKLLRS</sequence>
<keyword evidence="2" id="KW-0732">Signal</keyword>
<dbReference type="InterPro" id="IPR010869">
    <property type="entry name" value="DUF1501"/>
</dbReference>
<feature type="compositionally biased region" description="Basic and acidic residues" evidence="1">
    <location>
        <begin position="238"/>
        <end position="253"/>
    </location>
</feature>
<protein>
    <submittedName>
        <fullName evidence="3">DUF1501 domain-containing protein</fullName>
    </submittedName>
</protein>
<proteinExistence type="predicted"/>
<keyword evidence="4" id="KW-1185">Reference proteome</keyword>
<dbReference type="EMBL" id="JASVDS010000001">
    <property type="protein sequence ID" value="MDL5030626.1"/>
    <property type="molecule type" value="Genomic_DNA"/>
</dbReference>
<dbReference type="Pfam" id="PF07394">
    <property type="entry name" value="DUF1501"/>
    <property type="match status" value="1"/>
</dbReference>
<reference evidence="3 4" key="1">
    <citation type="submission" date="2023-06" db="EMBL/GenBank/DDBJ databases">
        <title>Pelomonas sp. APW6 16S ribosomal RNA gene genome sequencing and assembly.</title>
        <authorList>
            <person name="Woo H."/>
        </authorList>
    </citation>
    <scope>NUCLEOTIDE SEQUENCE [LARGE SCALE GENOMIC DNA]</scope>
    <source>
        <strain evidence="3 4">APW6</strain>
    </source>
</reference>
<dbReference type="PROSITE" id="PS51318">
    <property type="entry name" value="TAT"/>
    <property type="match status" value="1"/>
</dbReference>
<feature type="region of interest" description="Disordered" evidence="1">
    <location>
        <begin position="124"/>
        <end position="147"/>
    </location>
</feature>
<dbReference type="InterPro" id="IPR006311">
    <property type="entry name" value="TAT_signal"/>
</dbReference>
<comment type="caution">
    <text evidence="3">The sequence shown here is derived from an EMBL/GenBank/DDBJ whole genome shotgun (WGS) entry which is preliminary data.</text>
</comment>
<evidence type="ECO:0000313" key="3">
    <source>
        <dbReference type="EMBL" id="MDL5030626.1"/>
    </source>
</evidence>
<accession>A0ABT7LGD6</accession>
<evidence type="ECO:0000256" key="1">
    <source>
        <dbReference type="SAM" id="MobiDB-lite"/>
    </source>
</evidence>
<feature type="region of interest" description="Disordered" evidence="1">
    <location>
        <begin position="217"/>
        <end position="262"/>
    </location>
</feature>
<evidence type="ECO:0000256" key="2">
    <source>
        <dbReference type="SAM" id="SignalP"/>
    </source>
</evidence>